<comment type="subcellular location">
    <subcellularLocation>
        <location evidence="1">Cell outer membrane</location>
    </subcellularLocation>
</comment>
<evidence type="ECO:0000256" key="1">
    <source>
        <dbReference type="ARBA" id="ARBA00004442"/>
    </source>
</evidence>
<dbReference type="InterPro" id="IPR013686">
    <property type="entry name" value="Polypept-transport_assoc_ShlB"/>
</dbReference>
<dbReference type="EMBL" id="JFZV01000005">
    <property type="protein sequence ID" value="KDN14674.1"/>
    <property type="molecule type" value="Genomic_DNA"/>
</dbReference>
<evidence type="ECO:0000256" key="4">
    <source>
        <dbReference type="ARBA" id="ARBA00022692"/>
    </source>
</evidence>
<dbReference type="InterPro" id="IPR005565">
    <property type="entry name" value="Hemolysn_activator_HlyB_C"/>
</dbReference>
<evidence type="ECO:0000256" key="5">
    <source>
        <dbReference type="ARBA" id="ARBA00023065"/>
    </source>
</evidence>
<dbReference type="PANTHER" id="PTHR34597:SF3">
    <property type="entry name" value="OUTER MEMBRANE TRANSPORTER CDIB"/>
    <property type="match status" value="1"/>
</dbReference>
<dbReference type="GO" id="GO:0008320">
    <property type="term" value="F:protein transmembrane transporter activity"/>
    <property type="evidence" value="ECO:0007669"/>
    <property type="project" value="TreeGrafter"/>
</dbReference>
<evidence type="ECO:0000256" key="7">
    <source>
        <dbReference type="ARBA" id="ARBA00023237"/>
    </source>
</evidence>
<dbReference type="PANTHER" id="PTHR34597">
    <property type="entry name" value="SLR1661 PROTEIN"/>
    <property type="match status" value="1"/>
</dbReference>
<dbReference type="OrthoDB" id="290122at2"/>
<dbReference type="GO" id="GO:0046819">
    <property type="term" value="P:protein secretion by the type V secretion system"/>
    <property type="evidence" value="ECO:0007669"/>
    <property type="project" value="TreeGrafter"/>
</dbReference>
<dbReference type="Pfam" id="PF08479">
    <property type="entry name" value="POTRA_2"/>
    <property type="match status" value="1"/>
</dbReference>
<feature type="domain" description="Haemolysin activator HlyB C-terminal" evidence="8">
    <location>
        <begin position="228"/>
        <end position="549"/>
    </location>
</feature>
<evidence type="ECO:0000259" key="8">
    <source>
        <dbReference type="Pfam" id="PF03865"/>
    </source>
</evidence>
<dbReference type="GO" id="GO:0009279">
    <property type="term" value="C:cell outer membrane"/>
    <property type="evidence" value="ECO:0007669"/>
    <property type="project" value="UniProtKB-SubCell"/>
</dbReference>
<protein>
    <submittedName>
        <fullName evidence="11">Channel-forming transporter/cytolysins activator of TpsB family</fullName>
    </submittedName>
</protein>
<gene>
    <name evidence="11" type="ORF">SALWKB29_1133</name>
</gene>
<name>A0A066TS32_9NEIS</name>
<keyword evidence="12" id="KW-1185">Reference proteome</keyword>
<evidence type="ECO:0000259" key="10">
    <source>
        <dbReference type="Pfam" id="PF17287"/>
    </source>
</evidence>
<evidence type="ECO:0000313" key="11">
    <source>
        <dbReference type="EMBL" id="KDN14674.1"/>
    </source>
</evidence>
<feature type="domain" description="Polypeptide-transport-associated ShlB-type" evidence="9">
    <location>
        <begin position="82"/>
        <end position="161"/>
    </location>
</feature>
<dbReference type="InterPro" id="IPR027282">
    <property type="entry name" value="TPS"/>
</dbReference>
<keyword evidence="4" id="KW-0812">Transmembrane</keyword>
<dbReference type="PIRSF" id="PIRSF029745">
    <property type="entry name" value="FhaC"/>
    <property type="match status" value="1"/>
</dbReference>
<dbReference type="Pfam" id="PF03865">
    <property type="entry name" value="ShlB"/>
    <property type="match status" value="1"/>
</dbReference>
<keyword evidence="6" id="KW-0472">Membrane</keyword>
<sequence>MHIKKLALLLNLLGCGLLHVYAAPISATTEQQEQKQQQQIIREQQRQQQFQQRMQPDINVRLQPEEQNLPTDKLVTDETPCFAINSISLIGEEASRFQFALKKAIRQSHFVPGMCLGPKAINQLMTLAQNAVIERGYTTTRILASPQNLTSGNLQLNVIPGRIHTIRYNLDSAATTHVGRIRHIQNEFPVRAGDILNLRKLEQGLENLRRVPTAEADIQIVPAEEPNQSDIVISWSQRTIPARLSLNVDDSGSHSTGRYQGGVTLSVDNPFGLSDLFYINYNHDLGGKDSYFSDEGKTGSGTHGYALHYSIPLGNWLMAFNRNHYRYHQAVAGYSENYDYSGNSDNTDISITRMLYRNSHRKTDATAKLWRRESHNFINDAEIEVQQRRTAGWAVNLNHQEYIGNAILNLGIGYKRGTGANNSLRAPEEEFGEGTSRMKIISADIGFMLPFTWGKQYLSYDSNFHSQWNKTPLITQDQISIGGRYTVRGFNGEMTLMGERGWYWNNNLNWQYMSGQQIYLGLDVGHVAGPATEMQLGKTLAGAVIGFKGQIKAGGNWYYDIFAGKPISKPQYFRTPKTSVGFSLNYSI</sequence>
<evidence type="ECO:0000313" key="12">
    <source>
        <dbReference type="Proteomes" id="UP000027170"/>
    </source>
</evidence>
<dbReference type="AlphaFoldDB" id="A0A066TS32"/>
<proteinExistence type="inferred from homology"/>
<organism evidence="11 12">
    <name type="scientific">Snodgrassella communis</name>
    <dbReference type="NCBI Taxonomy" id="2946699"/>
    <lineage>
        <taxon>Bacteria</taxon>
        <taxon>Pseudomonadati</taxon>
        <taxon>Pseudomonadota</taxon>
        <taxon>Betaproteobacteria</taxon>
        <taxon>Neisseriales</taxon>
        <taxon>Neisseriaceae</taxon>
        <taxon>Snodgrassella</taxon>
    </lineage>
</organism>
<dbReference type="eggNOG" id="COG2831">
    <property type="taxonomic scope" value="Bacteria"/>
</dbReference>
<evidence type="ECO:0000259" key="9">
    <source>
        <dbReference type="Pfam" id="PF08479"/>
    </source>
</evidence>
<reference evidence="11 12" key="1">
    <citation type="submission" date="2014-03" db="EMBL/GenBank/DDBJ databases">
        <title>The genomes of two eusocial bee gut symbionts.</title>
        <authorList>
            <person name="Kwong W.K."/>
            <person name="Engel P."/>
            <person name="Koch H."/>
            <person name="Moran N.A."/>
        </authorList>
    </citation>
    <scope>NUCLEOTIDE SEQUENCE [LARGE SCALE GENOMIC DNA]</scope>
    <source>
        <strain evidence="12">wkB29</strain>
    </source>
</reference>
<keyword evidence="7" id="KW-0998">Cell outer membrane</keyword>
<dbReference type="RefSeq" id="WP_051608198.1">
    <property type="nucleotide sequence ID" value="NZ_JFZV01000005.1"/>
</dbReference>
<dbReference type="GO" id="GO:0006811">
    <property type="term" value="P:monoatomic ion transport"/>
    <property type="evidence" value="ECO:0007669"/>
    <property type="project" value="UniProtKB-KW"/>
</dbReference>
<comment type="caution">
    <text evidence="11">The sequence shown here is derived from an EMBL/GenBank/DDBJ whole genome shotgun (WGS) entry which is preliminary data.</text>
</comment>
<dbReference type="Gene3D" id="3.10.20.310">
    <property type="entry name" value="membrane protein fhac"/>
    <property type="match status" value="1"/>
</dbReference>
<comment type="similarity">
    <text evidence="2">Belongs to the TPS (TC 1.B.20) family.</text>
</comment>
<feature type="domain" description="ShlB POTRA" evidence="10">
    <location>
        <begin position="162"/>
        <end position="222"/>
    </location>
</feature>
<evidence type="ECO:0000256" key="3">
    <source>
        <dbReference type="ARBA" id="ARBA00022452"/>
    </source>
</evidence>
<keyword evidence="3" id="KW-1134">Transmembrane beta strand</keyword>
<accession>A0A066TS32</accession>
<keyword evidence="5" id="KW-0406">Ion transport</keyword>
<evidence type="ECO:0000256" key="6">
    <source>
        <dbReference type="ARBA" id="ARBA00023136"/>
    </source>
</evidence>
<dbReference type="Pfam" id="PF17287">
    <property type="entry name" value="POTRA_3"/>
    <property type="match status" value="1"/>
</dbReference>
<dbReference type="Proteomes" id="UP000027170">
    <property type="component" value="Unassembled WGS sequence"/>
</dbReference>
<dbReference type="FunFam" id="2.40.160.50:FF:000009">
    <property type="entry name" value="Putative hemolysin activator protein"/>
    <property type="match status" value="1"/>
</dbReference>
<dbReference type="InterPro" id="IPR035251">
    <property type="entry name" value="ShlB_POTRA"/>
</dbReference>
<dbReference type="InterPro" id="IPR051544">
    <property type="entry name" value="TPS_OM_transporter"/>
</dbReference>
<keyword evidence="5" id="KW-0813">Transport</keyword>
<evidence type="ECO:0000256" key="2">
    <source>
        <dbReference type="ARBA" id="ARBA00009055"/>
    </source>
</evidence>
<dbReference type="GO" id="GO:0098046">
    <property type="term" value="C:type V protein secretion system complex"/>
    <property type="evidence" value="ECO:0007669"/>
    <property type="project" value="TreeGrafter"/>
</dbReference>
<dbReference type="Gene3D" id="2.40.160.50">
    <property type="entry name" value="membrane protein fhac: a member of the omp85/tpsb transporter family"/>
    <property type="match status" value="1"/>
</dbReference>